<feature type="transmembrane region" description="Helical" evidence="5">
    <location>
        <begin position="62"/>
        <end position="85"/>
    </location>
</feature>
<organism evidence="6 7">
    <name type="scientific">Candidatus Kuenenbacteria bacterium HGW-Kuenenbacteria-1</name>
    <dbReference type="NCBI Taxonomy" id="2013812"/>
    <lineage>
        <taxon>Bacteria</taxon>
        <taxon>Candidatus Kueneniibacteriota</taxon>
    </lineage>
</organism>
<keyword evidence="4 5" id="KW-0472">Membrane</keyword>
<proteinExistence type="predicted"/>
<dbReference type="GO" id="GO:0009403">
    <property type="term" value="P:toxin biosynthetic process"/>
    <property type="evidence" value="ECO:0007669"/>
    <property type="project" value="InterPro"/>
</dbReference>
<gene>
    <name evidence="6" type="ORF">CVV26_01940</name>
</gene>
<feature type="transmembrane region" description="Helical" evidence="5">
    <location>
        <begin position="105"/>
        <end position="127"/>
    </location>
</feature>
<comment type="caution">
    <text evidence="6">The sequence shown here is derived from an EMBL/GenBank/DDBJ whole genome shotgun (WGS) entry which is preliminary data.</text>
</comment>
<dbReference type="InterPro" id="IPR003825">
    <property type="entry name" value="Colicin-V_CvpA"/>
</dbReference>
<comment type="subcellular location">
    <subcellularLocation>
        <location evidence="1">Membrane</location>
        <topology evidence="1">Multi-pass membrane protein</topology>
    </subcellularLocation>
</comment>
<dbReference type="EMBL" id="PGYQ01000006">
    <property type="protein sequence ID" value="PKL72406.1"/>
    <property type="molecule type" value="Genomic_DNA"/>
</dbReference>
<accession>A0A2N1UNJ2</accession>
<dbReference type="GO" id="GO:0016020">
    <property type="term" value="C:membrane"/>
    <property type="evidence" value="ECO:0007669"/>
    <property type="project" value="UniProtKB-SubCell"/>
</dbReference>
<dbReference type="Proteomes" id="UP000233414">
    <property type="component" value="Unassembled WGS sequence"/>
</dbReference>
<feature type="transmembrane region" description="Helical" evidence="5">
    <location>
        <begin position="6"/>
        <end position="24"/>
    </location>
</feature>
<dbReference type="AlphaFoldDB" id="A0A2N1UNJ2"/>
<feature type="transmembrane region" description="Helical" evidence="5">
    <location>
        <begin position="31"/>
        <end position="56"/>
    </location>
</feature>
<sequence length="166" mass="18428">MSLIDVIIIIVLLLFLIAGFRLGFIRSIGALIGFIVGIFVATFYYDVLANLFLPLFLGNLKIAQIISFIFILVLASSLVGFIFHIIDRVFKIVAIVPFLKTFNNFIGGIFSLIEGVLILGIILYLFGSYFQQFLINSTIAPILIKMAGILIPFLPEGLKCINCFLT</sequence>
<evidence type="ECO:0008006" key="8">
    <source>
        <dbReference type="Google" id="ProtNLM"/>
    </source>
</evidence>
<evidence type="ECO:0000313" key="6">
    <source>
        <dbReference type="EMBL" id="PKL72406.1"/>
    </source>
</evidence>
<evidence type="ECO:0000256" key="2">
    <source>
        <dbReference type="ARBA" id="ARBA00022692"/>
    </source>
</evidence>
<evidence type="ECO:0000256" key="1">
    <source>
        <dbReference type="ARBA" id="ARBA00004141"/>
    </source>
</evidence>
<keyword evidence="2 5" id="KW-0812">Transmembrane</keyword>
<evidence type="ECO:0000256" key="3">
    <source>
        <dbReference type="ARBA" id="ARBA00022989"/>
    </source>
</evidence>
<evidence type="ECO:0000256" key="5">
    <source>
        <dbReference type="SAM" id="Phobius"/>
    </source>
</evidence>
<dbReference type="Pfam" id="PF02674">
    <property type="entry name" value="Colicin_V"/>
    <property type="match status" value="1"/>
</dbReference>
<protein>
    <recommendedName>
        <fullName evidence="8">Colicin V production protein</fullName>
    </recommendedName>
</protein>
<evidence type="ECO:0000313" key="7">
    <source>
        <dbReference type="Proteomes" id="UP000233414"/>
    </source>
</evidence>
<evidence type="ECO:0000256" key="4">
    <source>
        <dbReference type="ARBA" id="ARBA00023136"/>
    </source>
</evidence>
<feature type="transmembrane region" description="Helical" evidence="5">
    <location>
        <begin position="133"/>
        <end position="154"/>
    </location>
</feature>
<reference evidence="6 7" key="1">
    <citation type="journal article" date="2017" name="ISME J.">
        <title>Potential for microbial H2 and metal transformations associated with novel bacteria and archaea in deep terrestrial subsurface sediments.</title>
        <authorList>
            <person name="Hernsdorf A.W."/>
            <person name="Amano Y."/>
            <person name="Miyakawa K."/>
            <person name="Ise K."/>
            <person name="Suzuki Y."/>
            <person name="Anantharaman K."/>
            <person name="Probst A."/>
            <person name="Burstein D."/>
            <person name="Thomas B.C."/>
            <person name="Banfield J.F."/>
        </authorList>
    </citation>
    <scope>NUCLEOTIDE SEQUENCE [LARGE SCALE GENOMIC DNA]</scope>
    <source>
        <strain evidence="6">HGW-Kuenenbacteria-1</strain>
    </source>
</reference>
<name>A0A2N1UNJ2_9BACT</name>
<keyword evidence="3 5" id="KW-1133">Transmembrane helix</keyword>
<dbReference type="PANTHER" id="PTHR37306">
    <property type="entry name" value="COLICIN V PRODUCTION PROTEIN"/>
    <property type="match status" value="1"/>
</dbReference>
<dbReference type="PANTHER" id="PTHR37306:SF1">
    <property type="entry name" value="COLICIN V PRODUCTION PROTEIN"/>
    <property type="match status" value="1"/>
</dbReference>